<evidence type="ECO:0000256" key="7">
    <source>
        <dbReference type="SAM" id="MobiDB-lite"/>
    </source>
</evidence>
<organism evidence="10 11">
    <name type="scientific">Cryptococcus decagattii</name>
    <dbReference type="NCBI Taxonomy" id="1859122"/>
    <lineage>
        <taxon>Eukaryota</taxon>
        <taxon>Fungi</taxon>
        <taxon>Dikarya</taxon>
        <taxon>Basidiomycota</taxon>
        <taxon>Agaricomycotina</taxon>
        <taxon>Tremellomycetes</taxon>
        <taxon>Tremellales</taxon>
        <taxon>Cryptococcaceae</taxon>
        <taxon>Cryptococcus</taxon>
        <taxon>Cryptococcus gattii species complex</taxon>
    </lineage>
</organism>
<evidence type="ECO:0000256" key="4">
    <source>
        <dbReference type="ARBA" id="ARBA00023163"/>
    </source>
</evidence>
<dbReference type="Pfam" id="PF04182">
    <property type="entry name" value="B-block_TFIIIC"/>
    <property type="match status" value="1"/>
</dbReference>
<feature type="compositionally biased region" description="Low complexity" evidence="7">
    <location>
        <begin position="939"/>
        <end position="948"/>
    </location>
</feature>
<sequence length="2201" mass="246404">MLLHDLLEQCFEFIAMDGAIGCQPTVLQKHLSSINPSFDKTTFIYVWRSLCRQPAIEIILTSEPFTASAGQVAAATGKKRKHDDQVDSHDLIRILCEDDGAQKKGDKVSIEDYEALSAKWEDRLRIRCTEDEIYFRLTGQHERLSSLTADNFQVLQLIAMSRENGIALIDLDPSSGLEKVENIHARVDVLTDLGLCARLSQTIRNSIGSILVHYKFLHLNSAYLSLCRLNPELQDTLPPDVSLSHMTRDEDSDDFVNESDEEEDQSTNKLRLGFAPLTETEISSGHIIRERLLKTLDHPELKNHLLRQRGLLYALGWVGTVSTKQRRAVERIIRALVDSGVVERVAAGDKKILCIRLTKYRTELDNDALETSDNPKREVQKEWDCLQAIAHRAPYQSASGISISQSLDYQVLDLIVQAGADGIIKNDLWRKLNFMVSRSFDQVIERVTVTTTPNHLWSRIIIRTRENESREQRHRYFSISSFLEVARQLGRGSDLGDAAKEPQSVGQFADIPNRPRYHEAREYFQVLGGAVTKKAIKSQKKDPKDFKYQDSTQKRGRPSTTIIVYDAHNGDRNRGIIGAIPVQPDLPARLVYDSKSGLVMTPSPLWSGKGAHPPFTEEQRREGKEPAWYDRYPHVKERAIPRNSKKARGKERLEVGTGANAGAVGNHELRQIKRIKSEVNGKEDANKQLSIDSPRPSTTTTDPHGDSIRQGMSPDETPIDSSSSSLLSAKQRREVGENNRSRTISVSSGVNHMNSPVSGPAKESQKRNIPVAKSGMVDDAEQHVLVIGSGLSEASKEVAKTLVNLSSLSQSSEPLSFSSPTPHPVLSVHSRHEGSSGPQEIAASKECSDGGPRPTKSFTSSASPVDAEPAISPFTHVQAKTVEGAVKRKSSLVPASEQPPLKLARLVKAEEMTKLSAGGVRYNPDQRTVSLLSPASAATEAAMPALSPDGGGEREGTPLREMPPSISLTPVPARLKKGRNSGSTNRKSSTPRGLLDLRESLQAEELLQFIHDFGGVIAQAKIQNEHHAWTVKHAGSSHPYSPNRAYTMDRTTIKRALGALDRQGRLKHTTTQIATTLGTFSSVKFYYVPDLPSQQLNNHINGHRHETAQTGKLFRSSIATELPQTEFSDFHRSDPNGGKVAVASLEQATTKSHSERRNLLVTEKDVVSQLYGYKFGLFVRVRTLHCAIINALKSSDSPSIISTSPRIFSLTLLFEELRAKDWYAIMQYTKHMEDIVVWLGTPSNGETKLKDVPPQFRPPKGFGGSLPRDRVGRLLDVLATLKILTPLVGVDDRDGDIKIGEQMSFRVADSSVAPYYVLHDYAPVYHVALGFTAPLLGLLPVMIEGDIKSFWDKCREAVRDSTPIDLPDKVDLASSNNLMFPSIAHIKDPIELDASFLRRMQNRASWDDKPRLTTLQQDAIRDAIDWSQAAIRITSSEALEKFAYENALPTSIVQAELQSGQKRARENIAHREERLRDSARRAQERQERRMRSYQERIAGEEVASRRAWEERVAASAMRKDVPYDSALLDFVSSKAPVNMKKANVTDGLVDYWVGVWELCKEMDGEERERLLAQGRVSLKQKGKTDKKLKRKGKGTKITETPGQGEAPDVEGTTTKRKNRSKRKWTIEDDELMLDSEAIIRARSRTNAYKGRAAMSQLYPRITASTFRMRIMKIASEPGKLAYLERLEQAWYELWLKHRGTEELPDENVESSVEFDLKAHIDYLRKHVDKRTLKLLAASTPITSGFHAPDLPFDIHDLHNQFDWDYSKANRHTFDTVAESLSAEEIRLNNLARKSLIYGPAKGHAELGSSLNKEMGKLRAVMKLIVATPAATYDINCGERLLSSWDTSVRDMATAELVDAGVFRKYLVGATAGTGGRFYDFTTQWQQLSDGPLPTTFWEEAEMLETKLEDAGDKGFEWPLTGQSGELGKLMSMVSNDEVEFSFNIKDFPAINIPHYNTRKLNDDAYEFDFQVKRSAPPRPPLTASAPDPFICKVPSPWNINSLDVEQSRQVLEAASRVVDAVIASGPEGIAKSSLQSMLDLPIGLLEGVFSTFQKDPPAVFWSGYDTARLVAKEFWPSWTIRTRPFELKENKESERCTTPRRWLDIYGQVLHTEWVRAVNRVASHLMMRPGITQCRLRMKLDLILDRLELVDVLEYLVKKGIGRREWMGPEGMNMPPVEATSIEEEEWVVWSLDTNLSFSIA</sequence>
<feature type="compositionally biased region" description="Acidic residues" evidence="7">
    <location>
        <begin position="250"/>
        <end position="265"/>
    </location>
</feature>
<feature type="compositionally biased region" description="Polar residues" evidence="7">
    <location>
        <begin position="980"/>
        <end position="991"/>
    </location>
</feature>
<feature type="region of interest" description="Disordered" evidence="7">
    <location>
        <begin position="939"/>
        <end position="993"/>
    </location>
</feature>
<dbReference type="PANTHER" id="PTHR15180:SF1">
    <property type="entry name" value="GENERAL TRANSCRIPTION FACTOR 3C POLYPEPTIDE 1"/>
    <property type="match status" value="1"/>
</dbReference>
<comment type="subcellular location">
    <subcellularLocation>
        <location evidence="1">Nucleus</location>
    </subcellularLocation>
</comment>
<proteinExistence type="predicted"/>
<feature type="domain" description="B-block binding subunit of TFIIIC" evidence="8">
    <location>
        <begin position="149"/>
        <end position="217"/>
    </location>
</feature>
<feature type="compositionally biased region" description="Low complexity" evidence="7">
    <location>
        <begin position="811"/>
        <end position="820"/>
    </location>
</feature>
<evidence type="ECO:0000313" key="10">
    <source>
        <dbReference type="EMBL" id="WVO19720.1"/>
    </source>
</evidence>
<feature type="compositionally biased region" description="Basic and acidic residues" evidence="7">
    <location>
        <begin position="731"/>
        <end position="740"/>
    </location>
</feature>
<name>A0ABZ2AME7_9TREE</name>
<feature type="region of interest" description="Disordered" evidence="7">
    <location>
        <begin position="641"/>
        <end position="768"/>
    </location>
</feature>
<evidence type="ECO:0000256" key="3">
    <source>
        <dbReference type="ARBA" id="ARBA00023125"/>
    </source>
</evidence>
<feature type="compositionally biased region" description="Basic residues" evidence="7">
    <location>
        <begin position="1581"/>
        <end position="1594"/>
    </location>
</feature>
<feature type="compositionally biased region" description="Low complexity" evidence="7">
    <location>
        <begin position="655"/>
        <end position="666"/>
    </location>
</feature>
<dbReference type="Proteomes" id="UP001432216">
    <property type="component" value="Chromosome 2"/>
</dbReference>
<dbReference type="InterPro" id="IPR046488">
    <property type="entry name" value="Sfc3/Tfc3_C"/>
</dbReference>
<feature type="compositionally biased region" description="Polar residues" evidence="7">
    <location>
        <begin position="741"/>
        <end position="757"/>
    </location>
</feature>
<keyword evidence="6" id="KW-0175">Coiled coil</keyword>
<feature type="compositionally biased region" description="Basic and acidic residues" evidence="7">
    <location>
        <begin position="615"/>
        <end position="625"/>
    </location>
</feature>
<evidence type="ECO:0000256" key="2">
    <source>
        <dbReference type="ARBA" id="ARBA00022553"/>
    </source>
</evidence>
<keyword evidence="4" id="KW-0804">Transcription</keyword>
<reference evidence="10 11" key="1">
    <citation type="submission" date="2024-01" db="EMBL/GenBank/DDBJ databases">
        <title>Comparative genomics of Cryptococcus and Kwoniella reveals pathogenesis evolution and contrasting modes of karyotype evolution via chromosome fusion or intercentromeric recombination.</title>
        <authorList>
            <person name="Coelho M.A."/>
            <person name="David-Palma M."/>
            <person name="Shea T."/>
            <person name="Bowers K."/>
            <person name="McGinley-Smith S."/>
            <person name="Mohammad A.W."/>
            <person name="Gnirke A."/>
            <person name="Yurkov A.M."/>
            <person name="Nowrousian M."/>
            <person name="Sun S."/>
            <person name="Cuomo C.A."/>
            <person name="Heitman J."/>
        </authorList>
    </citation>
    <scope>NUCLEOTIDE SEQUENCE [LARGE SCALE GENOMIC DNA]</scope>
    <source>
        <strain evidence="10 11">7685027</strain>
    </source>
</reference>
<dbReference type="InterPro" id="IPR007309">
    <property type="entry name" value="TFIIIC_Bblock-bd"/>
</dbReference>
<feature type="region of interest" description="Disordered" evidence="7">
    <location>
        <begin position="240"/>
        <end position="267"/>
    </location>
</feature>
<dbReference type="EMBL" id="CP143807">
    <property type="protein sequence ID" value="WVO19720.1"/>
    <property type="molecule type" value="Genomic_DNA"/>
</dbReference>
<keyword evidence="3" id="KW-0238">DNA-binding</keyword>
<feature type="region of interest" description="Disordered" evidence="7">
    <location>
        <begin position="1581"/>
        <end position="1619"/>
    </location>
</feature>
<dbReference type="GeneID" id="89987785"/>
<feature type="compositionally biased region" description="Basic and acidic residues" evidence="7">
    <location>
        <begin position="667"/>
        <end position="686"/>
    </location>
</feature>
<accession>A0ABZ2AME7</accession>
<feature type="compositionally biased region" description="Polar residues" evidence="7">
    <location>
        <begin position="687"/>
        <end position="697"/>
    </location>
</feature>
<dbReference type="Pfam" id="PF20222">
    <property type="entry name" value="DUF6581"/>
    <property type="match status" value="1"/>
</dbReference>
<feature type="domain" description="Transcription factor tau subunit sfc3/Tfc3 C-terminal" evidence="9">
    <location>
        <begin position="1619"/>
        <end position="1978"/>
    </location>
</feature>
<gene>
    <name evidence="10" type="ORF">IAS62_001010</name>
</gene>
<protein>
    <recommendedName>
        <fullName evidence="12">B-block binding subunit of TFIIIC domain-containing protein</fullName>
    </recommendedName>
</protein>
<feature type="region of interest" description="Disordered" evidence="7">
    <location>
        <begin position="538"/>
        <end position="557"/>
    </location>
</feature>
<keyword evidence="2" id="KW-0597">Phosphoprotein</keyword>
<feature type="coiled-coil region" evidence="6">
    <location>
        <begin position="1465"/>
        <end position="1496"/>
    </location>
</feature>
<evidence type="ECO:0008006" key="12">
    <source>
        <dbReference type="Google" id="ProtNLM"/>
    </source>
</evidence>
<evidence type="ECO:0000259" key="9">
    <source>
        <dbReference type="Pfam" id="PF20222"/>
    </source>
</evidence>
<dbReference type="InterPro" id="IPR044210">
    <property type="entry name" value="Tfc3-like"/>
</dbReference>
<keyword evidence="11" id="KW-1185">Reference proteome</keyword>
<evidence type="ECO:0000313" key="11">
    <source>
        <dbReference type="Proteomes" id="UP001432216"/>
    </source>
</evidence>
<feature type="compositionally biased region" description="Basic and acidic residues" evidence="7">
    <location>
        <begin position="539"/>
        <end position="548"/>
    </location>
</feature>
<keyword evidence="5" id="KW-0539">Nucleus</keyword>
<feature type="region of interest" description="Disordered" evidence="7">
    <location>
        <begin position="811"/>
        <end position="870"/>
    </location>
</feature>
<evidence type="ECO:0000259" key="8">
    <source>
        <dbReference type="Pfam" id="PF04182"/>
    </source>
</evidence>
<evidence type="ECO:0000256" key="1">
    <source>
        <dbReference type="ARBA" id="ARBA00004123"/>
    </source>
</evidence>
<evidence type="ECO:0000256" key="5">
    <source>
        <dbReference type="ARBA" id="ARBA00023242"/>
    </source>
</evidence>
<dbReference type="RefSeq" id="XP_064718960.1">
    <property type="nucleotide sequence ID" value="XM_064862888.1"/>
</dbReference>
<feature type="region of interest" description="Disordered" evidence="7">
    <location>
        <begin position="603"/>
        <end position="625"/>
    </location>
</feature>
<evidence type="ECO:0000256" key="6">
    <source>
        <dbReference type="SAM" id="Coils"/>
    </source>
</evidence>
<dbReference type="PANTHER" id="PTHR15180">
    <property type="entry name" value="GENERAL TRANSCRIPTION FACTOR 3C POLYPEPTIDE 1"/>
    <property type="match status" value="1"/>
</dbReference>